<sequence length="474" mass="54358">MPISGPEMHRSLIDGFKRLQNRLESTRQQSVESDDNHGELKDDRSEALLDLARHYLPELSATSIEATWPEVRSSLNSVLMRMQDKRRRCRLESQAVNDRRSIEEDRLIQLNADLDTATEKRDALATDIQRQLAEDETFVELSQRAAAAETALERAEANLNEIEQDAARKLPGFKKSTLFSYLIEQNYGTDRYGSRGFTRRMDRWLAKYIDFSRAKKSYDFLTQTPDQMRSIIANDRAALQTVMEEIEQRHDHVVKKSGLPKTIETVHSLTAERESLLKSLEKTRERSESLEDQLDDLENPQGEFYREAIEVFRRRLAAIKTTDLDSKAKSTVEVTDDQIVARIQGIDASLERLGEEQRRSRKAVRDLQRGLDALGRMMQKFRAAKFDAARSQFLDSFNVGDRIDRVNEADDIDDLWQDLRRAQRWGPSAAQQVGGNPVTSLLVGAMAEAAGAMTEQARRAAHRRRRSYSSRPRD</sequence>
<feature type="region of interest" description="Disordered" evidence="2">
    <location>
        <begin position="452"/>
        <end position="474"/>
    </location>
</feature>
<reference evidence="3 4" key="1">
    <citation type="submission" date="2023-06" db="EMBL/GenBank/DDBJ databases">
        <title>Roseiconus lacunae JC819 isolated from Gulf of Mannar region, Tamil Nadu.</title>
        <authorList>
            <person name="Pk S."/>
            <person name="Ch S."/>
            <person name="Ch V.R."/>
        </authorList>
    </citation>
    <scope>NUCLEOTIDE SEQUENCE [LARGE SCALE GENOMIC DNA]</scope>
    <source>
        <strain evidence="3 4">JC819</strain>
    </source>
</reference>
<keyword evidence="4" id="KW-1185">Reference proteome</keyword>
<evidence type="ECO:0000256" key="1">
    <source>
        <dbReference type="SAM" id="Coils"/>
    </source>
</evidence>
<keyword evidence="1" id="KW-0175">Coiled coil</keyword>
<dbReference type="EMBL" id="JASZZN010000022">
    <property type="protein sequence ID" value="MDM4018533.1"/>
    <property type="molecule type" value="Genomic_DNA"/>
</dbReference>
<accession>A0ABT7PQD7</accession>
<feature type="compositionally biased region" description="Basic residues" evidence="2">
    <location>
        <begin position="459"/>
        <end position="468"/>
    </location>
</feature>
<dbReference type="Proteomes" id="UP001239462">
    <property type="component" value="Unassembled WGS sequence"/>
</dbReference>
<name>A0ABT7PQD7_9BACT</name>
<comment type="caution">
    <text evidence="3">The sequence shown here is derived from an EMBL/GenBank/DDBJ whole genome shotgun (WGS) entry which is preliminary data.</text>
</comment>
<proteinExistence type="predicted"/>
<gene>
    <name evidence="3" type="ORF">QTN89_23985</name>
</gene>
<protein>
    <submittedName>
        <fullName evidence="3">Uncharacterized protein</fullName>
    </submittedName>
</protein>
<feature type="coiled-coil region" evidence="1">
    <location>
        <begin position="266"/>
        <end position="300"/>
    </location>
</feature>
<dbReference type="RefSeq" id="WP_289166404.1">
    <property type="nucleotide sequence ID" value="NZ_JASZZN010000022.1"/>
</dbReference>
<evidence type="ECO:0000256" key="2">
    <source>
        <dbReference type="SAM" id="MobiDB-lite"/>
    </source>
</evidence>
<feature type="coiled-coil region" evidence="1">
    <location>
        <begin position="107"/>
        <end position="165"/>
    </location>
</feature>
<evidence type="ECO:0000313" key="4">
    <source>
        <dbReference type="Proteomes" id="UP001239462"/>
    </source>
</evidence>
<evidence type="ECO:0000313" key="3">
    <source>
        <dbReference type="EMBL" id="MDM4018533.1"/>
    </source>
</evidence>
<organism evidence="3 4">
    <name type="scientific">Roseiconus lacunae</name>
    <dbReference type="NCBI Taxonomy" id="2605694"/>
    <lineage>
        <taxon>Bacteria</taxon>
        <taxon>Pseudomonadati</taxon>
        <taxon>Planctomycetota</taxon>
        <taxon>Planctomycetia</taxon>
        <taxon>Pirellulales</taxon>
        <taxon>Pirellulaceae</taxon>
        <taxon>Roseiconus</taxon>
    </lineage>
</organism>